<keyword evidence="3" id="KW-1185">Reference proteome</keyword>
<evidence type="ECO:0000313" key="2">
    <source>
        <dbReference type="EMBL" id="GLR71102.1"/>
    </source>
</evidence>
<comment type="caution">
    <text evidence="2">The sequence shown here is derived from an EMBL/GenBank/DDBJ whole genome shotgun (WGS) entry which is preliminary data.</text>
</comment>
<reference evidence="2" key="1">
    <citation type="journal article" date="2014" name="Int. J. Syst. Evol. Microbiol.">
        <title>Complete genome sequence of Corynebacterium casei LMG S-19264T (=DSM 44701T), isolated from a smear-ripened cheese.</title>
        <authorList>
            <consortium name="US DOE Joint Genome Institute (JGI-PGF)"/>
            <person name="Walter F."/>
            <person name="Albersmeier A."/>
            <person name="Kalinowski J."/>
            <person name="Ruckert C."/>
        </authorList>
    </citation>
    <scope>NUCLEOTIDE SEQUENCE</scope>
    <source>
        <strain evidence="2">NBRC 110023</strain>
    </source>
</reference>
<evidence type="ECO:0000256" key="1">
    <source>
        <dbReference type="SAM" id="MobiDB-lite"/>
    </source>
</evidence>
<proteinExistence type="predicted"/>
<evidence type="ECO:0000313" key="3">
    <source>
        <dbReference type="Proteomes" id="UP001156601"/>
    </source>
</evidence>
<name>A0AA37WIL4_9ALTE</name>
<feature type="compositionally biased region" description="Basic and acidic residues" evidence="1">
    <location>
        <begin position="49"/>
        <end position="65"/>
    </location>
</feature>
<organism evidence="2 3">
    <name type="scientific">Agaribacter marinus</name>
    <dbReference type="NCBI Taxonomy" id="1431249"/>
    <lineage>
        <taxon>Bacteria</taxon>
        <taxon>Pseudomonadati</taxon>
        <taxon>Pseudomonadota</taxon>
        <taxon>Gammaproteobacteria</taxon>
        <taxon>Alteromonadales</taxon>
        <taxon>Alteromonadaceae</taxon>
        <taxon>Agaribacter</taxon>
    </lineage>
</organism>
<feature type="region of interest" description="Disordered" evidence="1">
    <location>
        <begin position="45"/>
        <end position="65"/>
    </location>
</feature>
<dbReference type="AlphaFoldDB" id="A0AA37WIL4"/>
<sequence length="65" mass="7155">MDALLVIVISLFVIVIALLAFCLTESKGAHTKYARRHNSVTPIDQTASKTEKQAIDIDQNSREVA</sequence>
<protein>
    <submittedName>
        <fullName evidence="2">Uncharacterized protein</fullName>
    </submittedName>
</protein>
<reference evidence="2" key="2">
    <citation type="submission" date="2023-01" db="EMBL/GenBank/DDBJ databases">
        <title>Draft genome sequence of Agaribacter marinus strain NBRC 110023.</title>
        <authorList>
            <person name="Sun Q."/>
            <person name="Mori K."/>
        </authorList>
    </citation>
    <scope>NUCLEOTIDE SEQUENCE</scope>
    <source>
        <strain evidence="2">NBRC 110023</strain>
    </source>
</reference>
<accession>A0AA37WIL4</accession>
<gene>
    <name evidence="2" type="ORF">GCM10007852_20100</name>
</gene>
<dbReference type="RefSeq" id="WP_284217401.1">
    <property type="nucleotide sequence ID" value="NZ_BSOT01000005.1"/>
</dbReference>
<dbReference type="Proteomes" id="UP001156601">
    <property type="component" value="Unassembled WGS sequence"/>
</dbReference>
<dbReference type="EMBL" id="BSOT01000005">
    <property type="protein sequence ID" value="GLR71102.1"/>
    <property type="molecule type" value="Genomic_DNA"/>
</dbReference>